<evidence type="ECO:0000313" key="3">
    <source>
        <dbReference type="Proteomes" id="UP000827092"/>
    </source>
</evidence>
<evidence type="ECO:0000256" key="1">
    <source>
        <dbReference type="SAM" id="MobiDB-lite"/>
    </source>
</evidence>
<organism evidence="2 3">
    <name type="scientific">Oedothorax gibbosus</name>
    <dbReference type="NCBI Taxonomy" id="931172"/>
    <lineage>
        <taxon>Eukaryota</taxon>
        <taxon>Metazoa</taxon>
        <taxon>Ecdysozoa</taxon>
        <taxon>Arthropoda</taxon>
        <taxon>Chelicerata</taxon>
        <taxon>Arachnida</taxon>
        <taxon>Araneae</taxon>
        <taxon>Araneomorphae</taxon>
        <taxon>Entelegynae</taxon>
        <taxon>Araneoidea</taxon>
        <taxon>Linyphiidae</taxon>
        <taxon>Erigoninae</taxon>
        <taxon>Oedothorax</taxon>
    </lineage>
</organism>
<gene>
    <name evidence="2" type="ORF">JTE90_028863</name>
</gene>
<name>A0AAV6U813_9ARAC</name>
<feature type="region of interest" description="Disordered" evidence="1">
    <location>
        <begin position="21"/>
        <end position="45"/>
    </location>
</feature>
<keyword evidence="3" id="KW-1185">Reference proteome</keyword>
<reference evidence="2 3" key="1">
    <citation type="journal article" date="2022" name="Nat. Ecol. Evol.">
        <title>A masculinizing supergene underlies an exaggerated male reproductive morph in a spider.</title>
        <authorList>
            <person name="Hendrickx F."/>
            <person name="De Corte Z."/>
            <person name="Sonet G."/>
            <person name="Van Belleghem S.M."/>
            <person name="Kostlbacher S."/>
            <person name="Vangestel C."/>
        </authorList>
    </citation>
    <scope>NUCLEOTIDE SEQUENCE [LARGE SCALE GENOMIC DNA]</scope>
    <source>
        <strain evidence="2">W744_W776</strain>
    </source>
</reference>
<sequence length="97" mass="11137">MVVKEELKKSIRRWHSTEVASSGFDPVPESSEWSNRSRKTIQDPKQTANELHFTARHKPEAAIEDIHIVTLGFVSFQKTQRNGIKNRTFLYCGPVIV</sequence>
<dbReference type="EMBL" id="JAFNEN010000568">
    <property type="protein sequence ID" value="KAG8180314.1"/>
    <property type="molecule type" value="Genomic_DNA"/>
</dbReference>
<accession>A0AAV6U813</accession>
<dbReference type="AlphaFoldDB" id="A0AAV6U813"/>
<dbReference type="Proteomes" id="UP000827092">
    <property type="component" value="Unassembled WGS sequence"/>
</dbReference>
<protein>
    <submittedName>
        <fullName evidence="2">Uncharacterized protein</fullName>
    </submittedName>
</protein>
<comment type="caution">
    <text evidence="2">The sequence shown here is derived from an EMBL/GenBank/DDBJ whole genome shotgun (WGS) entry which is preliminary data.</text>
</comment>
<proteinExistence type="predicted"/>
<evidence type="ECO:0000313" key="2">
    <source>
        <dbReference type="EMBL" id="KAG8180314.1"/>
    </source>
</evidence>